<evidence type="ECO:0000313" key="1">
    <source>
        <dbReference type="EMBL" id="PNV72835.1"/>
    </source>
</evidence>
<sequence>MFFSKSFRVSQFFFDRKNEMRETENMACLGLFRFRYGTCAGKSMDSRSRREIRINDGIEQSKGNSIRTFFPRRNDTLVRGYRKSIRFFF</sequence>
<evidence type="ECO:0000313" key="2">
    <source>
        <dbReference type="Proteomes" id="UP000094669"/>
    </source>
</evidence>
<keyword evidence="2" id="KW-1185">Reference proteome</keyword>
<dbReference type="Proteomes" id="UP000094669">
    <property type="component" value="Unassembled WGS sequence"/>
</dbReference>
<name>A0ABX4YE43_9LEPT</name>
<proteinExistence type="predicted"/>
<dbReference type="EMBL" id="MCRM02000027">
    <property type="protein sequence ID" value="PNV72835.1"/>
    <property type="molecule type" value="Genomic_DNA"/>
</dbReference>
<comment type="caution">
    <text evidence="1">The sequence shown here is derived from an EMBL/GenBank/DDBJ whole genome shotgun (WGS) entry which is preliminary data.</text>
</comment>
<organism evidence="1 2">
    <name type="scientific">Leptospira inadai serovar Lyme</name>
    <dbReference type="NCBI Taxonomy" id="293084"/>
    <lineage>
        <taxon>Bacteria</taxon>
        <taxon>Pseudomonadati</taxon>
        <taxon>Spirochaetota</taxon>
        <taxon>Spirochaetia</taxon>
        <taxon>Leptospirales</taxon>
        <taxon>Leptospiraceae</taxon>
        <taxon>Leptospira</taxon>
    </lineage>
</organism>
<protein>
    <recommendedName>
        <fullName evidence="3">Lipoprotein</fullName>
    </recommendedName>
</protein>
<reference evidence="1" key="1">
    <citation type="submission" date="2018-01" db="EMBL/GenBank/DDBJ databases">
        <title>Genomic characterization of Leptospira inadai serogroup Lyme isolated from captured rat in Brazil and comparative analysis with human reference strain.</title>
        <authorList>
            <person name="Moreno L.Z."/>
            <person name="Loureiro A.P."/>
            <person name="Miraglia F."/>
            <person name="Kremer F.S."/>
            <person name="Eslabao M.R."/>
            <person name="Dellagostin O.A."/>
            <person name="Lilenbaum W."/>
            <person name="Moreno A.M."/>
        </authorList>
    </citation>
    <scope>NUCLEOTIDE SEQUENCE [LARGE SCALE GENOMIC DNA]</scope>
    <source>
        <strain evidence="1">M34/99</strain>
    </source>
</reference>
<evidence type="ECO:0008006" key="3">
    <source>
        <dbReference type="Google" id="ProtNLM"/>
    </source>
</evidence>
<accession>A0ABX4YE43</accession>
<gene>
    <name evidence="1" type="ORF">BES34_018420</name>
</gene>